<proteinExistence type="predicted"/>
<dbReference type="EMBL" id="GISG01167975">
    <property type="protein sequence ID" value="MBA4651046.1"/>
    <property type="molecule type" value="Transcribed_RNA"/>
</dbReference>
<evidence type="ECO:0000313" key="1">
    <source>
        <dbReference type="EMBL" id="MBA4651046.1"/>
    </source>
</evidence>
<reference evidence="1" key="2">
    <citation type="submission" date="2020-07" db="EMBL/GenBank/DDBJ databases">
        <authorList>
            <person name="Vera ALvarez R."/>
            <person name="Arias-Moreno D.M."/>
            <person name="Jimenez-Jacinto V."/>
            <person name="Jimenez-Bremont J.F."/>
            <person name="Swaminathan K."/>
            <person name="Moose S.P."/>
            <person name="Guerrero-Gonzalez M.L."/>
            <person name="Marino-Ramirez L."/>
            <person name="Landsman D."/>
            <person name="Rodriguez-Kessler M."/>
            <person name="Delgado-Sanchez P."/>
        </authorList>
    </citation>
    <scope>NUCLEOTIDE SEQUENCE</scope>
    <source>
        <tissue evidence="1">Cladode</tissue>
    </source>
</reference>
<protein>
    <submittedName>
        <fullName evidence="1">Uncharacterized protein</fullName>
    </submittedName>
</protein>
<sequence length="111" mass="12291">MEAARSCRAARADRAQKIEGARPCLVARPNRAKSLVQACKATLLLRRRPVPDQSGPRSTTCPEFGLRSKPIRSDPILNRCTPMRAARQVVKTPGAKSQTKLDELHPLYLFA</sequence>
<dbReference type="EMBL" id="GISG01167976">
    <property type="protein sequence ID" value="MBA4651047.1"/>
    <property type="molecule type" value="Transcribed_RNA"/>
</dbReference>
<organism evidence="1">
    <name type="scientific">Opuntia streptacantha</name>
    <name type="common">Prickly pear cactus</name>
    <name type="synonym">Opuntia cardona</name>
    <dbReference type="NCBI Taxonomy" id="393608"/>
    <lineage>
        <taxon>Eukaryota</taxon>
        <taxon>Viridiplantae</taxon>
        <taxon>Streptophyta</taxon>
        <taxon>Embryophyta</taxon>
        <taxon>Tracheophyta</taxon>
        <taxon>Spermatophyta</taxon>
        <taxon>Magnoliopsida</taxon>
        <taxon>eudicotyledons</taxon>
        <taxon>Gunneridae</taxon>
        <taxon>Pentapetalae</taxon>
        <taxon>Caryophyllales</taxon>
        <taxon>Cactineae</taxon>
        <taxon>Cactaceae</taxon>
        <taxon>Opuntioideae</taxon>
        <taxon>Opuntia</taxon>
    </lineage>
</organism>
<reference evidence="1" key="1">
    <citation type="journal article" date="2013" name="J. Plant Res.">
        <title>Effect of fungi and light on seed germination of three Opuntia species from semiarid lands of central Mexico.</title>
        <authorList>
            <person name="Delgado-Sanchez P."/>
            <person name="Jimenez-Bremont J.F."/>
            <person name="Guerrero-Gonzalez Mde L."/>
            <person name="Flores J."/>
        </authorList>
    </citation>
    <scope>NUCLEOTIDE SEQUENCE</scope>
    <source>
        <tissue evidence="1">Cladode</tissue>
    </source>
</reference>
<name>A0A7C9DWD6_OPUST</name>
<accession>A0A7C9DWD6</accession>
<dbReference type="AlphaFoldDB" id="A0A7C9DWD6"/>